<reference evidence="1 2" key="1">
    <citation type="submission" date="2016-10" db="EMBL/GenBank/DDBJ databases">
        <title>Draft genome sequence of Coniochaeta ligniaria NRRL30616, a lignocellulolytic fungus for bioabatement of inhibitors in plant biomass hydrolysates.</title>
        <authorList>
            <consortium name="DOE Joint Genome Institute"/>
            <person name="Jimenez D.J."/>
            <person name="Hector R.E."/>
            <person name="Riley R."/>
            <person name="Sun H."/>
            <person name="Grigoriev I.V."/>
            <person name="Van Elsas J.D."/>
            <person name="Nichols N.N."/>
        </authorList>
    </citation>
    <scope>NUCLEOTIDE SEQUENCE [LARGE SCALE GENOMIC DNA]</scope>
    <source>
        <strain evidence="1 2">NRRL 30616</strain>
    </source>
</reference>
<sequence>MYEVFSQVAGLMVIGVGKCKGHTNSVLVSPFGHILCHTLLDLSSSHLFLLPLATPNPSTLLHSFAAGFTNTSVINSALTPSSAATDTQSKLVKQAR</sequence>
<protein>
    <submittedName>
        <fullName evidence="1">Uncharacterized protein</fullName>
    </submittedName>
</protein>
<gene>
    <name evidence="1" type="ORF">CONLIGDRAFT_632171</name>
</gene>
<evidence type="ECO:0000313" key="2">
    <source>
        <dbReference type="Proteomes" id="UP000182658"/>
    </source>
</evidence>
<evidence type="ECO:0000313" key="1">
    <source>
        <dbReference type="EMBL" id="OIW30061.1"/>
    </source>
</evidence>
<keyword evidence="2" id="KW-1185">Reference proteome</keyword>
<dbReference type="Proteomes" id="UP000182658">
    <property type="component" value="Unassembled WGS sequence"/>
</dbReference>
<dbReference type="AlphaFoldDB" id="A0A1J7IRT7"/>
<dbReference type="EMBL" id="KV875097">
    <property type="protein sequence ID" value="OIW30061.1"/>
    <property type="molecule type" value="Genomic_DNA"/>
</dbReference>
<feature type="non-terminal residue" evidence="1">
    <location>
        <position position="96"/>
    </location>
</feature>
<dbReference type="InParanoid" id="A0A1J7IRT7"/>
<accession>A0A1J7IRT7</accession>
<proteinExistence type="predicted"/>
<name>A0A1J7IRT7_9PEZI</name>
<organism evidence="1 2">
    <name type="scientific">Coniochaeta ligniaria NRRL 30616</name>
    <dbReference type="NCBI Taxonomy" id="1408157"/>
    <lineage>
        <taxon>Eukaryota</taxon>
        <taxon>Fungi</taxon>
        <taxon>Dikarya</taxon>
        <taxon>Ascomycota</taxon>
        <taxon>Pezizomycotina</taxon>
        <taxon>Sordariomycetes</taxon>
        <taxon>Sordariomycetidae</taxon>
        <taxon>Coniochaetales</taxon>
        <taxon>Coniochaetaceae</taxon>
        <taxon>Coniochaeta</taxon>
    </lineage>
</organism>